<evidence type="ECO:0000259" key="4">
    <source>
        <dbReference type="PROSITE" id="PS50042"/>
    </source>
</evidence>
<reference evidence="5" key="3">
    <citation type="submission" date="2025-09" db="UniProtKB">
        <authorList>
            <consortium name="Ensembl"/>
        </authorList>
    </citation>
    <scope>IDENTIFICATION</scope>
    <source>
        <strain evidence="5">breed Abyssinian</strain>
    </source>
</reference>
<dbReference type="PANTHER" id="PTHR11635">
    <property type="entry name" value="CAMP-DEPENDENT PROTEIN KINASE REGULATORY CHAIN"/>
    <property type="match status" value="1"/>
</dbReference>
<comment type="similarity">
    <text evidence="1">Belongs to the cAMP-dependent kinase regulatory chain family.</text>
</comment>
<keyword evidence="6" id="KW-1185">Reference proteome</keyword>
<reference evidence="5" key="2">
    <citation type="submission" date="2025-08" db="UniProtKB">
        <authorList>
            <consortium name="Ensembl"/>
        </authorList>
    </citation>
    <scope>IDENTIFICATION</scope>
    <source>
        <strain evidence="5">breed Abyssinian</strain>
    </source>
</reference>
<keyword evidence="3" id="KW-0114">cAMP</keyword>
<accession>A0ABI7W8Z0</accession>
<feature type="domain" description="Cyclic nucleotide-binding" evidence="4">
    <location>
        <begin position="172"/>
        <end position="293"/>
    </location>
</feature>
<dbReference type="SUPFAM" id="SSF51206">
    <property type="entry name" value="cAMP-binding domain-like"/>
    <property type="match status" value="2"/>
</dbReference>
<dbReference type="Gene3D" id="2.60.120.10">
    <property type="entry name" value="Jelly Rolls"/>
    <property type="match status" value="2"/>
</dbReference>
<dbReference type="InterPro" id="IPR000595">
    <property type="entry name" value="cNMP-bd_dom"/>
</dbReference>
<dbReference type="Ensembl" id="ENSFCTT00005010976.1">
    <property type="protein sequence ID" value="ENSFCTP00005006815.1"/>
    <property type="gene ID" value="ENSFCTG00005004082.1"/>
</dbReference>
<dbReference type="CDD" id="cd00038">
    <property type="entry name" value="CAP_ED"/>
    <property type="match status" value="2"/>
</dbReference>
<dbReference type="SMART" id="SM00100">
    <property type="entry name" value="cNMP"/>
    <property type="match status" value="2"/>
</dbReference>
<keyword evidence="2" id="KW-0116">cAMP-binding</keyword>
<dbReference type="PROSITE" id="PS50042">
    <property type="entry name" value="CNMP_BINDING_3"/>
    <property type="match status" value="2"/>
</dbReference>
<dbReference type="GeneTree" id="ENSGT00940000157513"/>
<protein>
    <recommendedName>
        <fullName evidence="4">Cyclic nucleotide-binding domain-containing protein</fullName>
    </recommendedName>
</protein>
<dbReference type="PANTHER" id="PTHR11635:SF126">
    <property type="entry name" value="CAMP-DEPENDENT PROTEIN KINASE TYPE I-BETA REGULATORY SUBUNIT"/>
    <property type="match status" value="1"/>
</dbReference>
<evidence type="ECO:0000313" key="6">
    <source>
        <dbReference type="Proteomes" id="UP000823872"/>
    </source>
</evidence>
<dbReference type="InterPro" id="IPR018488">
    <property type="entry name" value="cNMP-bd_CS"/>
</dbReference>
<feature type="domain" description="Cyclic nucleotide-binding" evidence="4">
    <location>
        <begin position="98"/>
        <end position="169"/>
    </location>
</feature>
<dbReference type="InterPro" id="IPR018490">
    <property type="entry name" value="cNMP-bd_dom_sf"/>
</dbReference>
<dbReference type="PRINTS" id="PR00103">
    <property type="entry name" value="CAMPKINASE"/>
</dbReference>
<organism evidence="5 6">
    <name type="scientific">Felis catus</name>
    <name type="common">Cat</name>
    <name type="synonym">Felis silvestris catus</name>
    <dbReference type="NCBI Taxonomy" id="9685"/>
    <lineage>
        <taxon>Eukaryota</taxon>
        <taxon>Metazoa</taxon>
        <taxon>Chordata</taxon>
        <taxon>Craniata</taxon>
        <taxon>Vertebrata</taxon>
        <taxon>Euteleostomi</taxon>
        <taxon>Mammalia</taxon>
        <taxon>Eutheria</taxon>
        <taxon>Laurasiatheria</taxon>
        <taxon>Carnivora</taxon>
        <taxon>Feliformia</taxon>
        <taxon>Felidae</taxon>
        <taxon>Felinae</taxon>
        <taxon>Felis</taxon>
    </lineage>
</organism>
<gene>
    <name evidence="5" type="primary">PRKAR1B</name>
</gene>
<dbReference type="PROSITE" id="PS00889">
    <property type="entry name" value="CNMP_BINDING_2"/>
    <property type="match status" value="2"/>
</dbReference>
<proteinExistence type="inferred from homology"/>
<dbReference type="InterPro" id="IPR014710">
    <property type="entry name" value="RmlC-like_jellyroll"/>
</dbReference>
<name>A0ABI7W8Z0_FELCA</name>
<keyword evidence="2" id="KW-0547">Nucleotide-binding</keyword>
<dbReference type="InterPro" id="IPR050503">
    <property type="entry name" value="cAMP-dep_PK_reg_su-like"/>
</dbReference>
<dbReference type="Pfam" id="PF00027">
    <property type="entry name" value="cNMP_binding"/>
    <property type="match status" value="2"/>
</dbReference>
<evidence type="ECO:0000256" key="3">
    <source>
        <dbReference type="ARBA" id="ARBA00023149"/>
    </source>
</evidence>
<dbReference type="PROSITE" id="PS00888">
    <property type="entry name" value="CNMP_BINDING_1"/>
    <property type="match status" value="1"/>
</dbReference>
<evidence type="ECO:0000313" key="5">
    <source>
        <dbReference type="Ensembl" id="ENSFCTP00005006815.1"/>
    </source>
</evidence>
<reference evidence="5 6" key="1">
    <citation type="submission" date="2021-02" db="EMBL/GenBank/DDBJ databases">
        <title>Safari Cat Assemblies.</title>
        <authorList>
            <person name="Bredemeyer K.R."/>
            <person name="Murphy W.J."/>
        </authorList>
    </citation>
    <scope>NUCLEOTIDE SEQUENCE [LARGE SCALE GENOMIC DNA]</scope>
</reference>
<sequence length="298" mass="33796">MVTCYSAFAWCSVFLKLVEYTQREICHLNQFQAYSSGAPSTFTLLCGRPTFRLQNVPSPHTETLPRYARTDPHPLLQPRPHRLLCVRETDDPGTSRESVPVYVNGEWVTSISEGGSFGELALIYGTPRAATVKAKTDLKLWGIDRDSYRRILMGSTLRKRKMYEEFLSKVSILESLEKWERLTVADALEPVQFEDGEKIVVQGEPGDDFFIITEGTASVLQRRSPNEEYVEVGRLGPSDYFGEIALLLNRPRAATVVARGPLKCVKLDRPRFERVLGPCSEILKRNIQRYNSFISLTV</sequence>
<evidence type="ECO:0000256" key="2">
    <source>
        <dbReference type="ARBA" id="ARBA00022566"/>
    </source>
</evidence>
<dbReference type="Proteomes" id="UP000823872">
    <property type="component" value="Chromosome E3"/>
</dbReference>
<evidence type="ECO:0000256" key="1">
    <source>
        <dbReference type="ARBA" id="ARBA00005753"/>
    </source>
</evidence>